<organism evidence="9 10">
    <name type="scientific">Penicillium frequentans</name>
    <dbReference type="NCBI Taxonomy" id="3151616"/>
    <lineage>
        <taxon>Eukaryota</taxon>
        <taxon>Fungi</taxon>
        <taxon>Dikarya</taxon>
        <taxon>Ascomycota</taxon>
        <taxon>Pezizomycotina</taxon>
        <taxon>Eurotiomycetes</taxon>
        <taxon>Eurotiomycetidae</taxon>
        <taxon>Eurotiales</taxon>
        <taxon>Aspergillaceae</taxon>
        <taxon>Penicillium</taxon>
    </lineage>
</organism>
<comment type="similarity">
    <text evidence="2">Belongs to the wax synthase family.</text>
</comment>
<dbReference type="PANTHER" id="PTHR31595">
    <property type="entry name" value="LONG-CHAIN-ALCOHOL O-FATTY-ACYLTRANSFERASE 3-RELATED"/>
    <property type="match status" value="1"/>
</dbReference>
<keyword evidence="5 7" id="KW-1133">Transmembrane helix</keyword>
<evidence type="ECO:0000256" key="1">
    <source>
        <dbReference type="ARBA" id="ARBA00004141"/>
    </source>
</evidence>
<feature type="transmembrane region" description="Helical" evidence="7">
    <location>
        <begin position="65"/>
        <end position="86"/>
    </location>
</feature>
<comment type="subcellular location">
    <subcellularLocation>
        <location evidence="1">Membrane</location>
        <topology evidence="1">Multi-pass membrane protein</topology>
    </subcellularLocation>
</comment>
<dbReference type="PANTHER" id="PTHR31595:SF27">
    <property type="entry name" value="WAX SYNTHASE DOMAIN-CONTAINING PROTEIN-RELATED"/>
    <property type="match status" value="1"/>
</dbReference>
<sequence>MYGLHDTTSANIADFLAFYLIQALVPTTVLVITPKKSPFRYLAIPCMIWIANRFMLPFAPAGSPTWCQAICQLVIMVLQAINILLINPLDRQDLTKVVRNSQSTISYFFAAARALIFTRGFNTPWQVKNVPSQPRYYTRRGMQAPSRSRFLLRQTVIFAWQYLALDVIQTLSAQQAPESRELSSKIQWNVSCGEWAERAGTHLAIWFVVNRLIGDSAYRLLSIASVGFGVDSPSDWPPAWGRMSEAYTLRNFWGTFWHQFMRQPFSSLGNFIARDILGLSRSSVLERYTNLFAVFLISSLYHVIVDLLQSVPPEYSGSITFYTGFVVGIMIEDCVQELWGRFGAESSNSEKTEPAMWQRILGILWVMTWLAITSTWYFTPMIQLTGPDVTMVPLSLSGELGLPTSGTILLFAGVAISWIFEVEL</sequence>
<evidence type="ECO:0000313" key="9">
    <source>
        <dbReference type="EMBL" id="KAJ5546363.1"/>
    </source>
</evidence>
<name>A0AAD6CZM6_9EURO</name>
<feature type="transmembrane region" description="Helical" evidence="7">
    <location>
        <begin position="360"/>
        <end position="380"/>
    </location>
</feature>
<keyword evidence="6 7" id="KW-0472">Membrane</keyword>
<evidence type="ECO:0000256" key="3">
    <source>
        <dbReference type="ARBA" id="ARBA00022679"/>
    </source>
</evidence>
<evidence type="ECO:0000256" key="7">
    <source>
        <dbReference type="SAM" id="Phobius"/>
    </source>
</evidence>
<evidence type="ECO:0000256" key="4">
    <source>
        <dbReference type="ARBA" id="ARBA00022692"/>
    </source>
</evidence>
<dbReference type="GO" id="GO:0006629">
    <property type="term" value="P:lipid metabolic process"/>
    <property type="evidence" value="ECO:0007669"/>
    <property type="project" value="InterPro"/>
</dbReference>
<dbReference type="Pfam" id="PF13813">
    <property type="entry name" value="MBOAT_2"/>
    <property type="match status" value="1"/>
</dbReference>
<dbReference type="GO" id="GO:0008374">
    <property type="term" value="F:O-acyltransferase activity"/>
    <property type="evidence" value="ECO:0007669"/>
    <property type="project" value="InterPro"/>
</dbReference>
<keyword evidence="3" id="KW-0808">Transferase</keyword>
<feature type="transmembrane region" description="Helical" evidence="7">
    <location>
        <begin position="400"/>
        <end position="420"/>
    </location>
</feature>
<feature type="transmembrane region" description="Helical" evidence="7">
    <location>
        <begin position="12"/>
        <end position="32"/>
    </location>
</feature>
<keyword evidence="4 7" id="KW-0812">Transmembrane</keyword>
<reference evidence="9 10" key="1">
    <citation type="journal article" date="2023" name="IMA Fungus">
        <title>Comparative genomic study of the Penicillium genus elucidates a diverse pangenome and 15 lateral gene transfer events.</title>
        <authorList>
            <person name="Petersen C."/>
            <person name="Sorensen T."/>
            <person name="Nielsen M.R."/>
            <person name="Sondergaard T.E."/>
            <person name="Sorensen J.L."/>
            <person name="Fitzpatrick D.A."/>
            <person name="Frisvad J.C."/>
            <person name="Nielsen K.L."/>
        </authorList>
    </citation>
    <scope>NUCLEOTIDE SEQUENCE [LARGE SCALE GENOMIC DNA]</scope>
    <source>
        <strain evidence="9 10">IBT 35679</strain>
    </source>
</reference>
<accession>A0AAD6CZM6</accession>
<evidence type="ECO:0000256" key="2">
    <source>
        <dbReference type="ARBA" id="ARBA00007282"/>
    </source>
</evidence>
<evidence type="ECO:0000313" key="10">
    <source>
        <dbReference type="Proteomes" id="UP001220324"/>
    </source>
</evidence>
<dbReference type="AlphaFoldDB" id="A0AAD6CZM6"/>
<protein>
    <recommendedName>
        <fullName evidence="8">Wax synthase domain-containing protein</fullName>
    </recommendedName>
</protein>
<evidence type="ECO:0000256" key="6">
    <source>
        <dbReference type="ARBA" id="ARBA00023136"/>
    </source>
</evidence>
<keyword evidence="10" id="KW-1185">Reference proteome</keyword>
<dbReference type="Proteomes" id="UP001220324">
    <property type="component" value="Unassembled WGS sequence"/>
</dbReference>
<dbReference type="InterPro" id="IPR044851">
    <property type="entry name" value="Wax_synthase"/>
</dbReference>
<proteinExistence type="inferred from homology"/>
<dbReference type="InterPro" id="IPR032805">
    <property type="entry name" value="Wax_synthase_dom"/>
</dbReference>
<dbReference type="GO" id="GO:0016020">
    <property type="term" value="C:membrane"/>
    <property type="evidence" value="ECO:0007669"/>
    <property type="project" value="UniProtKB-SubCell"/>
</dbReference>
<evidence type="ECO:0000256" key="5">
    <source>
        <dbReference type="ARBA" id="ARBA00022989"/>
    </source>
</evidence>
<gene>
    <name evidence="9" type="ORF">N7494_003948</name>
</gene>
<comment type="caution">
    <text evidence="9">The sequence shown here is derived from an EMBL/GenBank/DDBJ whole genome shotgun (WGS) entry which is preliminary data.</text>
</comment>
<feature type="transmembrane region" description="Helical" evidence="7">
    <location>
        <begin position="39"/>
        <end position="59"/>
    </location>
</feature>
<feature type="domain" description="Wax synthase" evidence="8">
    <location>
        <begin position="236"/>
        <end position="322"/>
    </location>
</feature>
<evidence type="ECO:0000259" key="8">
    <source>
        <dbReference type="Pfam" id="PF13813"/>
    </source>
</evidence>
<dbReference type="EMBL" id="JAQIZZ010000003">
    <property type="protein sequence ID" value="KAJ5546363.1"/>
    <property type="molecule type" value="Genomic_DNA"/>
</dbReference>